<evidence type="ECO:0000256" key="1">
    <source>
        <dbReference type="ARBA" id="ARBA00010337"/>
    </source>
</evidence>
<dbReference type="EMBL" id="JAVRRD010000033">
    <property type="protein sequence ID" value="KAK5045982.1"/>
    <property type="molecule type" value="Genomic_DNA"/>
</dbReference>
<feature type="domain" description="Gamma tubulin complex component C-terminal" evidence="7">
    <location>
        <begin position="553"/>
        <end position="905"/>
    </location>
</feature>
<dbReference type="Proteomes" id="UP001358417">
    <property type="component" value="Unassembled WGS sequence"/>
</dbReference>
<dbReference type="InterPro" id="IPR042241">
    <property type="entry name" value="GCP_C_sf"/>
</dbReference>
<dbReference type="GO" id="GO:0051321">
    <property type="term" value="P:meiotic cell cycle"/>
    <property type="evidence" value="ECO:0007669"/>
    <property type="project" value="TreeGrafter"/>
</dbReference>
<dbReference type="Pfam" id="PF04130">
    <property type="entry name" value="GCP_C_terminal"/>
    <property type="match status" value="1"/>
</dbReference>
<dbReference type="InterPro" id="IPR040457">
    <property type="entry name" value="GCP_C"/>
</dbReference>
<reference evidence="8 9" key="1">
    <citation type="submission" date="2023-08" db="EMBL/GenBank/DDBJ databases">
        <title>Black Yeasts Isolated from many extreme environments.</title>
        <authorList>
            <person name="Coleine C."/>
            <person name="Stajich J.E."/>
            <person name="Selbmann L."/>
        </authorList>
    </citation>
    <scope>NUCLEOTIDE SEQUENCE [LARGE SCALE GENOMIC DNA]</scope>
    <source>
        <strain evidence="8 9">CCFEE 5792</strain>
    </source>
</reference>
<comment type="caution">
    <text evidence="8">The sequence shown here is derived from an EMBL/GenBank/DDBJ whole genome shotgun (WGS) entry which is preliminary data.</text>
</comment>
<proteinExistence type="inferred from homology"/>
<comment type="similarity">
    <text evidence="1 5">Belongs to the TUBGCP family.</text>
</comment>
<dbReference type="PANTHER" id="PTHR19302">
    <property type="entry name" value="GAMMA TUBULIN COMPLEX PROTEIN"/>
    <property type="match status" value="1"/>
</dbReference>
<dbReference type="GeneID" id="89976931"/>
<evidence type="ECO:0000313" key="9">
    <source>
        <dbReference type="Proteomes" id="UP001358417"/>
    </source>
</evidence>
<gene>
    <name evidence="8" type="ORF">LTR84_008768</name>
</gene>
<dbReference type="GO" id="GO:0051011">
    <property type="term" value="F:microtubule minus-end binding"/>
    <property type="evidence" value="ECO:0007669"/>
    <property type="project" value="TreeGrafter"/>
</dbReference>
<sequence length="921" mass="104374">MSRQNFHSPFSETLTEIPSLLIDSTGIWNGFIFDNSLESGFLRLKEPQVKDLPELRSNVLSLDFNNVPLPDLSIPPSSPSRSSQNEFFEVQEELGETDDEEITDIWALPEVFKKVRRNRLIFWDNFLDEKLDEPQSGYLSEVSPRVFTLIANRPATNSLKIVKDDVLLNAAFELVLGRSSGLFRWIAEENSFHTCWENIIAIGYSGTLLRNTIALFSIVGGDTRILVESFRDLDAKSHRVLPSRIALLSAARSALFAIHKHLEDLRTDVSSLLQVNRIVSRVKPLIQILTSCCTATKPWKSDHEVILSLTKETSAASMAHSGLTQILQEIFTQAATPALENLCCTIGLSSPLRNGHTLDWTDEEDQSWRRLLSHESSLLVSQTQRSLQLLGQCSTQASVIRDRMNKAASTVTLRPIYAYTDVREQEKLVLEYENTMRPTILASTTNTPMTGSKLTGMGYSLESEDMPATHPQDPFHLDMDLFNSPARDEARRQKSHLEQHVISYLTKLGNEGSEPLQLPFDQALASSVAPMIAAQHRLLSYAVLQMLFDKHNLIAHIKIQRDFHLLGHPTFSQRLTTALFDPNQRSGEHNRSSGGSTGLRLQSRDAWPPAGSELRLVLMGILSDSLTSSKEGSLESTISFAIRDMPSDDLEKCRDVDSIHALNFLRLQYKAPNQILENVLSTSVLDKYDRIFQHLLLILRLHNVTEGLLRDNCKTKWASRKELTHQKLILEMHHFVMALADYCQNTAMTLCWQPFDVLLKNVKAYIDAKDYVRTLNAVRSQDYLNTLHEQTLDDTLRAMLLRNKQTKGLRLLHDLFGLILQVAAYRRTQTEASRTRRNDDDITMKRYEHDFRRNMAELIDFLRSETQSPAQQTGTKVEFGIGSGAGVEENPIEHLLLRLDIFGYWSLKRNTRSSSIVVSGH</sequence>
<evidence type="ECO:0000256" key="4">
    <source>
        <dbReference type="ARBA" id="ARBA00023212"/>
    </source>
</evidence>
<dbReference type="PANTHER" id="PTHR19302:SF70">
    <property type="entry name" value="GAMMA-TUBULIN COMPLEX COMPONENT 6"/>
    <property type="match status" value="1"/>
</dbReference>
<evidence type="ECO:0000313" key="8">
    <source>
        <dbReference type="EMBL" id="KAK5045982.1"/>
    </source>
</evidence>
<dbReference type="GO" id="GO:0000930">
    <property type="term" value="C:gamma-tubulin complex"/>
    <property type="evidence" value="ECO:0007669"/>
    <property type="project" value="UniProtKB-ARBA"/>
</dbReference>
<name>A0AAV9MZK4_9EURO</name>
<dbReference type="InterPro" id="IPR007259">
    <property type="entry name" value="GCP"/>
</dbReference>
<dbReference type="GO" id="GO:0007020">
    <property type="term" value="P:microtubule nucleation"/>
    <property type="evidence" value="ECO:0007669"/>
    <property type="project" value="InterPro"/>
</dbReference>
<keyword evidence="9" id="KW-1185">Reference proteome</keyword>
<evidence type="ECO:0000256" key="5">
    <source>
        <dbReference type="RuleBase" id="RU363050"/>
    </source>
</evidence>
<evidence type="ECO:0000256" key="6">
    <source>
        <dbReference type="SAM" id="MobiDB-lite"/>
    </source>
</evidence>
<keyword evidence="3 5" id="KW-0493">Microtubule</keyword>
<feature type="region of interest" description="Disordered" evidence="6">
    <location>
        <begin position="581"/>
        <end position="605"/>
    </location>
</feature>
<dbReference type="GO" id="GO:0031122">
    <property type="term" value="P:cytoplasmic microtubule organization"/>
    <property type="evidence" value="ECO:0007669"/>
    <property type="project" value="TreeGrafter"/>
</dbReference>
<keyword evidence="2 5" id="KW-0963">Cytoplasm</keyword>
<dbReference type="RefSeq" id="XP_064701587.1">
    <property type="nucleotide sequence ID" value="XM_064852313.1"/>
</dbReference>
<protein>
    <recommendedName>
        <fullName evidence="5">Spindle pole body component</fullName>
    </recommendedName>
</protein>
<evidence type="ECO:0000256" key="3">
    <source>
        <dbReference type="ARBA" id="ARBA00022701"/>
    </source>
</evidence>
<dbReference type="GO" id="GO:0043015">
    <property type="term" value="F:gamma-tubulin binding"/>
    <property type="evidence" value="ECO:0007669"/>
    <property type="project" value="InterPro"/>
</dbReference>
<dbReference type="GO" id="GO:0051225">
    <property type="term" value="P:spindle assembly"/>
    <property type="evidence" value="ECO:0007669"/>
    <property type="project" value="TreeGrafter"/>
</dbReference>
<dbReference type="AlphaFoldDB" id="A0AAV9MZK4"/>
<dbReference type="GO" id="GO:0000278">
    <property type="term" value="P:mitotic cell cycle"/>
    <property type="evidence" value="ECO:0007669"/>
    <property type="project" value="TreeGrafter"/>
</dbReference>
<dbReference type="Gene3D" id="1.20.120.1900">
    <property type="entry name" value="Gamma-tubulin complex, C-terminal domain"/>
    <property type="match status" value="1"/>
</dbReference>
<accession>A0AAV9MZK4</accession>
<keyword evidence="4 5" id="KW-0206">Cytoskeleton</keyword>
<organism evidence="8 9">
    <name type="scientific">Exophiala bonariae</name>
    <dbReference type="NCBI Taxonomy" id="1690606"/>
    <lineage>
        <taxon>Eukaryota</taxon>
        <taxon>Fungi</taxon>
        <taxon>Dikarya</taxon>
        <taxon>Ascomycota</taxon>
        <taxon>Pezizomycotina</taxon>
        <taxon>Eurotiomycetes</taxon>
        <taxon>Chaetothyriomycetidae</taxon>
        <taxon>Chaetothyriales</taxon>
        <taxon>Herpotrichiellaceae</taxon>
        <taxon>Exophiala</taxon>
    </lineage>
</organism>
<evidence type="ECO:0000259" key="7">
    <source>
        <dbReference type="Pfam" id="PF04130"/>
    </source>
</evidence>
<comment type="subcellular location">
    <subcellularLocation>
        <location evidence="5">Cytoplasm</location>
        <location evidence="5">Cytoskeleton</location>
        <location evidence="5">Microtubule organizing center</location>
    </subcellularLocation>
</comment>
<dbReference type="GO" id="GO:0000922">
    <property type="term" value="C:spindle pole"/>
    <property type="evidence" value="ECO:0007669"/>
    <property type="project" value="InterPro"/>
</dbReference>
<dbReference type="GO" id="GO:0005816">
    <property type="term" value="C:spindle pole body"/>
    <property type="evidence" value="ECO:0007669"/>
    <property type="project" value="UniProtKB-ARBA"/>
</dbReference>
<evidence type="ECO:0000256" key="2">
    <source>
        <dbReference type="ARBA" id="ARBA00022490"/>
    </source>
</evidence>
<dbReference type="GO" id="GO:0005874">
    <property type="term" value="C:microtubule"/>
    <property type="evidence" value="ECO:0007669"/>
    <property type="project" value="UniProtKB-KW"/>
</dbReference>